<evidence type="ECO:0008006" key="4">
    <source>
        <dbReference type="Google" id="ProtNLM"/>
    </source>
</evidence>
<feature type="transmembrane region" description="Helical" evidence="1">
    <location>
        <begin position="115"/>
        <end position="133"/>
    </location>
</feature>
<feature type="transmembrane region" description="Helical" evidence="1">
    <location>
        <begin position="160"/>
        <end position="182"/>
    </location>
</feature>
<feature type="transmembrane region" description="Helical" evidence="1">
    <location>
        <begin position="66"/>
        <end position="83"/>
    </location>
</feature>
<proteinExistence type="predicted"/>
<feature type="transmembrane region" description="Helical" evidence="1">
    <location>
        <begin position="188"/>
        <end position="206"/>
    </location>
</feature>
<keyword evidence="1" id="KW-1133">Transmembrane helix</keyword>
<evidence type="ECO:0000313" key="2">
    <source>
        <dbReference type="EMBL" id="MEA5260353.1"/>
    </source>
</evidence>
<protein>
    <recommendedName>
        <fullName evidence="4">DoxX-like protein</fullName>
    </recommendedName>
</protein>
<feature type="transmembrane region" description="Helical" evidence="1">
    <location>
        <begin position="16"/>
        <end position="37"/>
    </location>
</feature>
<organism evidence="2 3">
    <name type="scientific">Arcicella aquatica</name>
    <dbReference type="NCBI Taxonomy" id="217141"/>
    <lineage>
        <taxon>Bacteria</taxon>
        <taxon>Pseudomonadati</taxon>
        <taxon>Bacteroidota</taxon>
        <taxon>Cytophagia</taxon>
        <taxon>Cytophagales</taxon>
        <taxon>Flectobacillaceae</taxon>
        <taxon>Arcicella</taxon>
    </lineage>
</organism>
<evidence type="ECO:0000313" key="3">
    <source>
        <dbReference type="Proteomes" id="UP001304671"/>
    </source>
</evidence>
<accession>A0ABU5QTA6</accession>
<dbReference type="RefSeq" id="WP_323252796.1">
    <property type="nucleotide sequence ID" value="NZ_JAYFUL010000052.1"/>
</dbReference>
<keyword evidence="1" id="KW-0472">Membrane</keyword>
<keyword evidence="1" id="KW-0812">Transmembrane</keyword>
<feature type="transmembrane region" description="Helical" evidence="1">
    <location>
        <begin position="90"/>
        <end position="109"/>
    </location>
</feature>
<comment type="caution">
    <text evidence="2">The sequence shown here is derived from an EMBL/GenBank/DDBJ whole genome shotgun (WGS) entry which is preliminary data.</text>
</comment>
<reference evidence="2 3" key="1">
    <citation type="submission" date="2023-12" db="EMBL/GenBank/DDBJ databases">
        <title>Novel species of the genus Arcicella isolated from rivers.</title>
        <authorList>
            <person name="Lu H."/>
        </authorList>
    </citation>
    <scope>NUCLEOTIDE SEQUENCE [LARGE SCALE GENOMIC DNA]</scope>
    <source>
        <strain evidence="2 3">LMG 21963</strain>
    </source>
</reference>
<dbReference type="Proteomes" id="UP001304671">
    <property type="component" value="Unassembled WGS sequence"/>
</dbReference>
<gene>
    <name evidence="2" type="ORF">VB264_21315</name>
</gene>
<evidence type="ECO:0000256" key="1">
    <source>
        <dbReference type="SAM" id="Phobius"/>
    </source>
</evidence>
<dbReference type="EMBL" id="JAYFUL010000052">
    <property type="protein sequence ID" value="MEA5260353.1"/>
    <property type="molecule type" value="Genomic_DNA"/>
</dbReference>
<name>A0ABU5QTA6_9BACT</name>
<sequence length="216" mass="24986">MNILFNLYLSVRRNEYLSFFVIWMRYLIGFAFVPSGLTKLMGNRFTTIPISNPIGFFFEAMFQTGIYWQFLGFTQIIAALLLMTQRFATLGNLIFLGIITNIFLITFSMDFAGTVYITFLLLVASIGLLLWDFPKWKTLFFSDNFTVNIELENLPTYNTWWIYTGLIFFIESLLFSILSSVFEDVKTVMALLVLIVVTAIVSLVLYKKYGSAVRRD</sequence>
<keyword evidence="3" id="KW-1185">Reference proteome</keyword>